<sequence>MVNKTVKSIFTSPSSLPPRHQAIAKSADLANRKYIHWDSLAKRATEPNGQDNGSTHTTPTARNDPPPLEGTLTIRPTLPTHLRQGPLFSKQATYTATSQTNPSTSTITIIITDIPSPYQQQSASRQTLTFSRHPQQHRYISPHTHRFGDYICKFSLITTPLTPRVVSSPSSIFSSGHPTSTSIFSPALPSPTPPQGKSTARPPASNSQPTEYTLQVQLLELLAEQPICSNRAAESTTQNHRTSASWDGEKFPWQDLGTLRFLAAAAVERQDSAMAEDGVSALDMEEGHAEEDGKGEAMEAYRVVVMR</sequence>
<evidence type="ECO:0000256" key="1">
    <source>
        <dbReference type="SAM" id="MobiDB-lite"/>
    </source>
</evidence>
<protein>
    <submittedName>
        <fullName evidence="2">Uncharacterized protein</fullName>
    </submittedName>
</protein>
<evidence type="ECO:0000313" key="2">
    <source>
        <dbReference type="EMBL" id="SMQ55853.1"/>
    </source>
</evidence>
<name>A0A1X7S837_ZYMT9</name>
<organism evidence="2 3">
    <name type="scientific">Zymoseptoria tritici (strain ST99CH_3D7)</name>
    <dbReference type="NCBI Taxonomy" id="1276538"/>
    <lineage>
        <taxon>Eukaryota</taxon>
        <taxon>Fungi</taxon>
        <taxon>Dikarya</taxon>
        <taxon>Ascomycota</taxon>
        <taxon>Pezizomycotina</taxon>
        <taxon>Dothideomycetes</taxon>
        <taxon>Dothideomycetidae</taxon>
        <taxon>Mycosphaerellales</taxon>
        <taxon>Mycosphaerellaceae</taxon>
        <taxon>Zymoseptoria</taxon>
    </lineage>
</organism>
<keyword evidence="3" id="KW-1185">Reference proteome</keyword>
<dbReference type="Proteomes" id="UP000215127">
    <property type="component" value="Chromosome 12"/>
</dbReference>
<feature type="region of interest" description="Disordered" evidence="1">
    <location>
        <begin position="42"/>
        <end position="71"/>
    </location>
</feature>
<proteinExistence type="predicted"/>
<dbReference type="STRING" id="1276538.A0A1X7S837"/>
<feature type="compositionally biased region" description="Low complexity" evidence="1">
    <location>
        <begin position="167"/>
        <end position="182"/>
    </location>
</feature>
<dbReference type="EMBL" id="LT853703">
    <property type="protein sequence ID" value="SMQ55853.1"/>
    <property type="molecule type" value="Genomic_DNA"/>
</dbReference>
<feature type="region of interest" description="Disordered" evidence="1">
    <location>
        <begin position="167"/>
        <end position="209"/>
    </location>
</feature>
<evidence type="ECO:0000313" key="3">
    <source>
        <dbReference type="Proteomes" id="UP000215127"/>
    </source>
</evidence>
<dbReference type="AlphaFoldDB" id="A0A1X7S837"/>
<accession>A0A1X7S837</accession>
<reference evidence="2 3" key="1">
    <citation type="submission" date="2016-06" db="EMBL/GenBank/DDBJ databases">
        <authorList>
            <person name="Kjaerup R.B."/>
            <person name="Dalgaard T.S."/>
            <person name="Juul-Madsen H.R."/>
        </authorList>
    </citation>
    <scope>NUCLEOTIDE SEQUENCE [LARGE SCALE GENOMIC DNA]</scope>
</reference>
<feature type="compositionally biased region" description="Polar residues" evidence="1">
    <location>
        <begin position="47"/>
        <end position="61"/>
    </location>
</feature>
<gene>
    <name evidence="2" type="ORF">ZT3D7_G11008</name>
</gene>